<organism evidence="1 2">
    <name type="scientific">Rhabdobacter roseus</name>
    <dbReference type="NCBI Taxonomy" id="1655419"/>
    <lineage>
        <taxon>Bacteria</taxon>
        <taxon>Pseudomonadati</taxon>
        <taxon>Bacteroidota</taxon>
        <taxon>Cytophagia</taxon>
        <taxon>Cytophagales</taxon>
        <taxon>Cytophagaceae</taxon>
        <taxon>Rhabdobacter</taxon>
    </lineage>
</organism>
<name>A0A840TWE2_9BACT</name>
<sequence>MEATFVVKTEELTPEWLEQLKSQFGAGETIMIKAMSPEQKPTGNQYEVFLKMEEIRQRMEVVPVQLPPGVDINDLIDDINDVEL</sequence>
<protein>
    <submittedName>
        <fullName evidence="1">Tfp pilus assembly protein PilO</fullName>
    </submittedName>
</protein>
<accession>A0A840TWE2</accession>
<dbReference type="EMBL" id="JACHGF010000020">
    <property type="protein sequence ID" value="MBB5287564.1"/>
    <property type="molecule type" value="Genomic_DNA"/>
</dbReference>
<comment type="caution">
    <text evidence="1">The sequence shown here is derived from an EMBL/GenBank/DDBJ whole genome shotgun (WGS) entry which is preliminary data.</text>
</comment>
<reference evidence="1 2" key="1">
    <citation type="submission" date="2020-08" db="EMBL/GenBank/DDBJ databases">
        <title>Genomic Encyclopedia of Type Strains, Phase IV (KMG-IV): sequencing the most valuable type-strain genomes for metagenomic binning, comparative biology and taxonomic classification.</title>
        <authorList>
            <person name="Goeker M."/>
        </authorList>
    </citation>
    <scope>NUCLEOTIDE SEQUENCE [LARGE SCALE GENOMIC DNA]</scope>
    <source>
        <strain evidence="1 2">DSM 105074</strain>
    </source>
</reference>
<evidence type="ECO:0000313" key="1">
    <source>
        <dbReference type="EMBL" id="MBB5287564.1"/>
    </source>
</evidence>
<dbReference type="Proteomes" id="UP000557307">
    <property type="component" value="Unassembled WGS sequence"/>
</dbReference>
<evidence type="ECO:0000313" key="2">
    <source>
        <dbReference type="Proteomes" id="UP000557307"/>
    </source>
</evidence>
<gene>
    <name evidence="1" type="ORF">HNQ92_005728</name>
</gene>
<proteinExistence type="predicted"/>
<dbReference type="RefSeq" id="WP_184179975.1">
    <property type="nucleotide sequence ID" value="NZ_JACHGF010000020.1"/>
</dbReference>
<keyword evidence="2" id="KW-1185">Reference proteome</keyword>
<dbReference type="AlphaFoldDB" id="A0A840TWE2"/>